<sequence>MDRQTQEACERVGKALPKGAFLTEPFNWSISGPAWDVTVGISEADFLTLNLPAWLFKKNTDCWQLATEKRPLPNGNVKLASAMAPTIELAYIRLLGKLDVLNIAIANLAEDNQN</sequence>
<reference evidence="1 2" key="1">
    <citation type="journal article" date="2016" name="Nat. Commun.">
        <title>Thousands of microbial genomes shed light on interconnected biogeochemical processes in an aquifer system.</title>
        <authorList>
            <person name="Anantharaman K."/>
            <person name="Brown C.T."/>
            <person name="Hug L.A."/>
            <person name="Sharon I."/>
            <person name="Castelle C.J."/>
            <person name="Probst A.J."/>
            <person name="Thomas B.C."/>
            <person name="Singh A."/>
            <person name="Wilkins M.J."/>
            <person name="Karaoz U."/>
            <person name="Brodie E.L."/>
            <person name="Williams K.H."/>
            <person name="Hubbard S.S."/>
            <person name="Banfield J.F."/>
        </authorList>
    </citation>
    <scope>NUCLEOTIDE SEQUENCE [LARGE SCALE GENOMIC DNA]</scope>
</reference>
<dbReference type="AlphaFoldDB" id="A0A1G2PV57"/>
<comment type="caution">
    <text evidence="1">The sequence shown here is derived from an EMBL/GenBank/DDBJ whole genome shotgun (WGS) entry which is preliminary data.</text>
</comment>
<protein>
    <submittedName>
        <fullName evidence="1">Uncharacterized protein</fullName>
    </submittedName>
</protein>
<dbReference type="EMBL" id="MHSW01000012">
    <property type="protein sequence ID" value="OHA52195.1"/>
    <property type="molecule type" value="Genomic_DNA"/>
</dbReference>
<name>A0A1G2PV57_9BACT</name>
<gene>
    <name evidence="1" type="ORF">A3A97_04795</name>
</gene>
<evidence type="ECO:0000313" key="1">
    <source>
        <dbReference type="EMBL" id="OHA52195.1"/>
    </source>
</evidence>
<evidence type="ECO:0000313" key="2">
    <source>
        <dbReference type="Proteomes" id="UP000176951"/>
    </source>
</evidence>
<organism evidence="1 2">
    <name type="scientific">Candidatus Terrybacteria bacterium RIFCSPLOWO2_01_FULL_40_23</name>
    <dbReference type="NCBI Taxonomy" id="1802366"/>
    <lineage>
        <taxon>Bacteria</taxon>
        <taxon>Candidatus Terryibacteriota</taxon>
    </lineage>
</organism>
<proteinExistence type="predicted"/>
<dbReference type="Proteomes" id="UP000176951">
    <property type="component" value="Unassembled WGS sequence"/>
</dbReference>
<accession>A0A1G2PV57</accession>